<dbReference type="Pfam" id="PF08244">
    <property type="entry name" value="Glyco_hydro_32C"/>
    <property type="match status" value="1"/>
</dbReference>
<feature type="signal peptide" evidence="5">
    <location>
        <begin position="1"/>
        <end position="23"/>
    </location>
</feature>
<evidence type="ECO:0000313" key="9">
    <source>
        <dbReference type="Proteomes" id="UP001500582"/>
    </source>
</evidence>
<keyword evidence="2 4" id="KW-0378">Hydrolase</keyword>
<organism evidence="8 9">
    <name type="scientific">Mucilaginibacter gynuensis</name>
    <dbReference type="NCBI Taxonomy" id="1302236"/>
    <lineage>
        <taxon>Bacteria</taxon>
        <taxon>Pseudomonadati</taxon>
        <taxon>Bacteroidota</taxon>
        <taxon>Sphingobacteriia</taxon>
        <taxon>Sphingobacteriales</taxon>
        <taxon>Sphingobacteriaceae</taxon>
        <taxon>Mucilaginibacter</taxon>
    </lineage>
</organism>
<dbReference type="CDD" id="cd18622">
    <property type="entry name" value="GH32_Inu-like"/>
    <property type="match status" value="1"/>
</dbReference>
<evidence type="ECO:0000256" key="1">
    <source>
        <dbReference type="ARBA" id="ARBA00009902"/>
    </source>
</evidence>
<dbReference type="PANTHER" id="PTHR42800:SF1">
    <property type="entry name" value="EXOINULINASE INUD (AFU_ORTHOLOGUE AFUA_5G00480)"/>
    <property type="match status" value="1"/>
</dbReference>
<keyword evidence="5" id="KW-0732">Signal</keyword>
<evidence type="ECO:0000313" key="8">
    <source>
        <dbReference type="EMBL" id="GAA4326763.1"/>
    </source>
</evidence>
<dbReference type="InterPro" id="IPR013320">
    <property type="entry name" value="ConA-like_dom_sf"/>
</dbReference>
<dbReference type="InterPro" id="IPR013189">
    <property type="entry name" value="Glyco_hydro_32_C"/>
</dbReference>
<evidence type="ECO:0000259" key="7">
    <source>
        <dbReference type="Pfam" id="PF08244"/>
    </source>
</evidence>
<accession>A0ABP8GMP7</accession>
<protein>
    <recommendedName>
        <fullName evidence="10">Levanase</fullName>
    </recommendedName>
</protein>
<name>A0ABP8GMP7_9SPHI</name>
<evidence type="ECO:0000256" key="4">
    <source>
        <dbReference type="RuleBase" id="RU362110"/>
    </source>
</evidence>
<keyword evidence="9" id="KW-1185">Reference proteome</keyword>
<dbReference type="InterPro" id="IPR013148">
    <property type="entry name" value="Glyco_hydro_32_N"/>
</dbReference>
<evidence type="ECO:0008006" key="10">
    <source>
        <dbReference type="Google" id="ProtNLM"/>
    </source>
</evidence>
<sequence>MKNLSVFLISISVAALSVRPAHSQSTDGNAVDTANLFRELHRPQYHLTPKTGGLIDPTDLIYYKGEYRVNNGLASSTDLINWKLGKRARLSTDKESQMSGSVVYDKDNTSGFGKSGKGPLVAIYSGLQRSNRTQYQCIAYSNDDGANWEIYNRNPVIDLNSTEFRDPQVFWHADTKKWVMAVAMAAQQKISFYGSANLKEWEHLSDFGPMGAVKGVWECPDIFPLYVDGNKNNKKWVLAVSVQPLAGQYFIGNFDGKTFKADKEFESALGRLKSEEASNPGEVLFDFENGFEGWKNEGDAFSDKPETGPVNLQGPVIGFEGKKFVNSFHNGDKGAGKLTSPDFTINKNYLNFLLGGGAYPKDLHVDLLVDGKIVRTMSGVNTEVLYWKTWNVAEFAGKKGSIQIVDEGDGDFRHILADQFTLSDKPASTDWEKTRWIDYGPDFYAVRSWVDSPDDLNHRTWVAWLGSWLYLREIPTSPWRGGHTFPRSVSLSSFPDGIKLIQQPVEAIAKLRTEHFSLENKKVSGNHRIPGAAKLENTYELIAEIDLGTATEVGFTIAGKGVENTVLSYKVATGELTVDRTHSGNVDFSPAFPGKYTAKVDAENRKLKIRMLVDRSLIEVFANRGEAAITSQIFPSAGSNELIFYARQGKATLNKLDLWKLKSIWNK</sequence>
<feature type="domain" description="Glycosyl hydrolase family 32 C-terminal" evidence="7">
    <location>
        <begin position="511"/>
        <end position="660"/>
    </location>
</feature>
<dbReference type="SUPFAM" id="SSF75005">
    <property type="entry name" value="Arabinanase/levansucrase/invertase"/>
    <property type="match status" value="1"/>
</dbReference>
<comment type="similarity">
    <text evidence="1 4">Belongs to the glycosyl hydrolase 32 family.</text>
</comment>
<reference evidence="9" key="1">
    <citation type="journal article" date="2019" name="Int. J. Syst. Evol. Microbiol.">
        <title>The Global Catalogue of Microorganisms (GCM) 10K type strain sequencing project: providing services to taxonomists for standard genome sequencing and annotation.</title>
        <authorList>
            <consortium name="The Broad Institute Genomics Platform"/>
            <consortium name="The Broad Institute Genome Sequencing Center for Infectious Disease"/>
            <person name="Wu L."/>
            <person name="Ma J."/>
        </authorList>
    </citation>
    <scope>NUCLEOTIDE SEQUENCE [LARGE SCALE GENOMIC DNA]</scope>
    <source>
        <strain evidence="9">JCM 17705</strain>
    </source>
</reference>
<keyword evidence="3 4" id="KW-0326">Glycosidase</keyword>
<dbReference type="InterPro" id="IPR023296">
    <property type="entry name" value="Glyco_hydro_beta-prop_sf"/>
</dbReference>
<dbReference type="Gene3D" id="2.60.120.560">
    <property type="entry name" value="Exo-inulinase, domain 1"/>
    <property type="match status" value="1"/>
</dbReference>
<dbReference type="InterPro" id="IPR001362">
    <property type="entry name" value="Glyco_hydro_32"/>
</dbReference>
<evidence type="ECO:0000256" key="3">
    <source>
        <dbReference type="ARBA" id="ARBA00023295"/>
    </source>
</evidence>
<feature type="domain" description="Glycosyl hydrolase family 32 N-terminal" evidence="6">
    <location>
        <begin position="46"/>
        <end position="266"/>
    </location>
</feature>
<evidence type="ECO:0000256" key="2">
    <source>
        <dbReference type="ARBA" id="ARBA00022801"/>
    </source>
</evidence>
<gene>
    <name evidence="8" type="ORF">GCM10023149_29780</name>
</gene>
<feature type="domain" description="Glycosyl hydrolase family 32 N-terminal" evidence="6">
    <location>
        <begin position="424"/>
        <end position="504"/>
    </location>
</feature>
<dbReference type="SUPFAM" id="SSF49899">
    <property type="entry name" value="Concanavalin A-like lectins/glucanases"/>
    <property type="match status" value="1"/>
</dbReference>
<evidence type="ECO:0000256" key="5">
    <source>
        <dbReference type="SAM" id="SignalP"/>
    </source>
</evidence>
<proteinExistence type="inferred from homology"/>
<dbReference type="Gene3D" id="2.115.10.20">
    <property type="entry name" value="Glycosyl hydrolase domain, family 43"/>
    <property type="match status" value="2"/>
</dbReference>
<dbReference type="Proteomes" id="UP001500582">
    <property type="component" value="Unassembled WGS sequence"/>
</dbReference>
<evidence type="ECO:0000259" key="6">
    <source>
        <dbReference type="Pfam" id="PF00251"/>
    </source>
</evidence>
<dbReference type="PANTHER" id="PTHR42800">
    <property type="entry name" value="EXOINULINASE INUD (AFU_ORTHOLOGUE AFUA_5G00480)"/>
    <property type="match status" value="1"/>
</dbReference>
<dbReference type="EMBL" id="BAABFT010000007">
    <property type="protein sequence ID" value="GAA4326763.1"/>
    <property type="molecule type" value="Genomic_DNA"/>
</dbReference>
<feature type="chain" id="PRO_5047324423" description="Levanase" evidence="5">
    <location>
        <begin position="24"/>
        <end position="667"/>
    </location>
</feature>
<dbReference type="SMART" id="SM00640">
    <property type="entry name" value="Glyco_32"/>
    <property type="match status" value="1"/>
</dbReference>
<comment type="caution">
    <text evidence="8">The sequence shown here is derived from an EMBL/GenBank/DDBJ whole genome shotgun (WGS) entry which is preliminary data.</text>
</comment>
<dbReference type="Pfam" id="PF00251">
    <property type="entry name" value="Glyco_hydro_32N"/>
    <property type="match status" value="2"/>
</dbReference>